<comment type="caution">
    <text evidence="2">The sequence shown here is derived from an EMBL/GenBank/DDBJ whole genome shotgun (WGS) entry which is preliminary data.</text>
</comment>
<dbReference type="PANTHER" id="PTHR43689:SF8">
    <property type="entry name" value="ALPHA_BETA-HYDROLASES SUPERFAMILY PROTEIN"/>
    <property type="match status" value="1"/>
</dbReference>
<evidence type="ECO:0000313" key="2">
    <source>
        <dbReference type="EMBL" id="MEC5385271.1"/>
    </source>
</evidence>
<dbReference type="InterPro" id="IPR000073">
    <property type="entry name" value="AB_hydrolase_1"/>
</dbReference>
<dbReference type="RefSeq" id="WP_327598230.1">
    <property type="nucleotide sequence ID" value="NZ_JAYXHS010000001.1"/>
</dbReference>
<dbReference type="Pfam" id="PF12697">
    <property type="entry name" value="Abhydrolase_6"/>
    <property type="match status" value="1"/>
</dbReference>
<sequence>MTPSARRTPEQVAQAFLTPRRFTRNTAAFLPDAQVFVAEGPVGKVVGRMQGEGPCVVLLHGWEFAASDLAGFVPPLLAAGFSVLALDLPAHGASEGERVSIPLAAQALLDVQCALDAGGRHGTTHNFHAAIGHSLGAAVIVHAMASGLRVDRVVLLAAPAHAVDYARDYCARDGLDAHETELMLDLMHGRFGVDVRAISMPAQAASLTQPALFIHSDDDRVVPLAGSQQAARAWRGALHVTVEGLGHARLLRDAAVIEHVARFVGKPPGTQG</sequence>
<name>A0ABU6K1D7_9RHOO</name>
<accession>A0ABU6K1D7</accession>
<gene>
    <name evidence="2" type="ORF">VVD49_06025</name>
</gene>
<evidence type="ECO:0000259" key="1">
    <source>
        <dbReference type="Pfam" id="PF12697"/>
    </source>
</evidence>
<evidence type="ECO:0000313" key="3">
    <source>
        <dbReference type="Proteomes" id="UP001331561"/>
    </source>
</evidence>
<dbReference type="Gene3D" id="3.40.50.1820">
    <property type="entry name" value="alpha/beta hydrolase"/>
    <property type="match status" value="1"/>
</dbReference>
<proteinExistence type="predicted"/>
<dbReference type="SUPFAM" id="SSF53474">
    <property type="entry name" value="alpha/beta-Hydrolases"/>
    <property type="match status" value="1"/>
</dbReference>
<dbReference type="GO" id="GO:0016787">
    <property type="term" value="F:hydrolase activity"/>
    <property type="evidence" value="ECO:0007669"/>
    <property type="project" value="UniProtKB-KW"/>
</dbReference>
<keyword evidence="3" id="KW-1185">Reference proteome</keyword>
<dbReference type="InterPro" id="IPR029058">
    <property type="entry name" value="AB_hydrolase_fold"/>
</dbReference>
<keyword evidence="2" id="KW-0378">Hydrolase</keyword>
<reference evidence="2 3" key="1">
    <citation type="submission" date="2024-01" db="EMBL/GenBank/DDBJ databases">
        <title>Uliginosibacterium soil sp. nov.</title>
        <authorList>
            <person name="Lv Y."/>
        </authorList>
    </citation>
    <scope>NUCLEOTIDE SEQUENCE [LARGE SCALE GENOMIC DNA]</scope>
    <source>
        <strain evidence="2 3">H3</strain>
    </source>
</reference>
<dbReference type="PANTHER" id="PTHR43689">
    <property type="entry name" value="HYDROLASE"/>
    <property type="match status" value="1"/>
</dbReference>
<dbReference type="Proteomes" id="UP001331561">
    <property type="component" value="Unassembled WGS sequence"/>
</dbReference>
<organism evidence="2 3">
    <name type="scientific">Uliginosibacterium silvisoli</name>
    <dbReference type="NCBI Taxonomy" id="3114758"/>
    <lineage>
        <taxon>Bacteria</taxon>
        <taxon>Pseudomonadati</taxon>
        <taxon>Pseudomonadota</taxon>
        <taxon>Betaproteobacteria</taxon>
        <taxon>Rhodocyclales</taxon>
        <taxon>Zoogloeaceae</taxon>
        <taxon>Uliginosibacterium</taxon>
    </lineage>
</organism>
<protein>
    <submittedName>
        <fullName evidence="2">Alpha/beta fold hydrolase</fullName>
    </submittedName>
</protein>
<feature type="domain" description="AB hydrolase-1" evidence="1">
    <location>
        <begin position="56"/>
        <end position="258"/>
    </location>
</feature>
<dbReference type="EMBL" id="JAYXHS010000001">
    <property type="protein sequence ID" value="MEC5385271.1"/>
    <property type="molecule type" value="Genomic_DNA"/>
</dbReference>